<dbReference type="EMBL" id="BMAR01000008">
    <property type="protein sequence ID" value="GFR44584.1"/>
    <property type="molecule type" value="Genomic_DNA"/>
</dbReference>
<dbReference type="InterPro" id="IPR051357">
    <property type="entry name" value="H3K9_HMTase_SUVAR3-9"/>
</dbReference>
<evidence type="ECO:0000259" key="1">
    <source>
        <dbReference type="PROSITE" id="PS50280"/>
    </source>
</evidence>
<dbReference type="PANTHER" id="PTHR45660:SF13">
    <property type="entry name" value="HISTONE-LYSINE N-METHYLTRANSFERASE SETMAR"/>
    <property type="match status" value="1"/>
</dbReference>
<dbReference type="GO" id="GO:0003690">
    <property type="term" value="F:double-stranded DNA binding"/>
    <property type="evidence" value="ECO:0007669"/>
    <property type="project" value="TreeGrafter"/>
</dbReference>
<gene>
    <name evidence="2" type="ORF">Agub_g5861</name>
</gene>
<dbReference type="Proteomes" id="UP001054857">
    <property type="component" value="Unassembled WGS sequence"/>
</dbReference>
<reference evidence="2 3" key="1">
    <citation type="journal article" date="2021" name="Sci. Rep.">
        <title>Genome sequencing of the multicellular alga Astrephomene provides insights into convergent evolution of germ-soma differentiation.</title>
        <authorList>
            <person name="Yamashita S."/>
            <person name="Yamamoto K."/>
            <person name="Matsuzaki R."/>
            <person name="Suzuki S."/>
            <person name="Yamaguchi H."/>
            <person name="Hirooka S."/>
            <person name="Minakuchi Y."/>
            <person name="Miyagishima S."/>
            <person name="Kawachi M."/>
            <person name="Toyoda A."/>
            <person name="Nozaki H."/>
        </authorList>
    </citation>
    <scope>NUCLEOTIDE SEQUENCE [LARGE SCALE GENOMIC DNA]</scope>
    <source>
        <strain evidence="2 3">NIES-4017</strain>
    </source>
</reference>
<keyword evidence="3" id="KW-1185">Reference proteome</keyword>
<protein>
    <recommendedName>
        <fullName evidence="1">SET domain-containing protein</fullName>
    </recommendedName>
</protein>
<dbReference type="SUPFAM" id="SSF82199">
    <property type="entry name" value="SET domain"/>
    <property type="match status" value="1"/>
</dbReference>
<feature type="domain" description="SET" evidence="1">
    <location>
        <begin position="54"/>
        <end position="387"/>
    </location>
</feature>
<dbReference type="Gene3D" id="2.170.270.10">
    <property type="entry name" value="SET domain"/>
    <property type="match status" value="2"/>
</dbReference>
<dbReference type="InterPro" id="IPR046341">
    <property type="entry name" value="SET_dom_sf"/>
</dbReference>
<comment type="caution">
    <text evidence="2">The sequence shown here is derived from an EMBL/GenBank/DDBJ whole genome shotgun (WGS) entry which is preliminary data.</text>
</comment>
<dbReference type="SMART" id="SM00317">
    <property type="entry name" value="SET"/>
    <property type="match status" value="1"/>
</dbReference>
<dbReference type="PANTHER" id="PTHR45660">
    <property type="entry name" value="HISTONE-LYSINE N-METHYLTRANSFERASE SETMAR"/>
    <property type="match status" value="1"/>
</dbReference>
<evidence type="ECO:0000313" key="2">
    <source>
        <dbReference type="EMBL" id="GFR44584.1"/>
    </source>
</evidence>
<dbReference type="AlphaFoldDB" id="A0AAD3HKE6"/>
<dbReference type="Pfam" id="PF00856">
    <property type="entry name" value="SET"/>
    <property type="match status" value="1"/>
</dbReference>
<evidence type="ECO:0000313" key="3">
    <source>
        <dbReference type="Proteomes" id="UP001054857"/>
    </source>
</evidence>
<sequence>MDGTFERYEPHMEEQYNSAGCLMVTDPCGVHECGETCTSAACRRNKQLSQGVALPLEVFMTASKGWGVRCREDIPAGAFVCCYVGQLVTDSMAEVRKGADHYLFDLDFFTHVYAEIKEKGLDAIKEEIPVHKIPPVPNMELVRQIQANAAAAVRAARQREAATATTATVEASSAAAKGAAAAGSAAASGGPASAASGPDVGVSEGVMAPAEVAAAARGLLASCRAIAAADDSGAAAAAAAAGPSSAAAPMTAEAATAAPAALGGSAAKCAALQSAAATAAEAAAEDPGAFYLQPIFSRDEAGVPAGAAGTSSEGAVEGADGDEYAPVLVIDAQGTGNVGRFINHSCSGNLTIQAVFAGHFRNTMLYHVGLYAMENIPKFAELTYNYGYHSKSSQAGRDGVYGMKCCCGHPQCIGQLM</sequence>
<proteinExistence type="predicted"/>
<dbReference type="GO" id="GO:0042054">
    <property type="term" value="F:histone methyltransferase activity"/>
    <property type="evidence" value="ECO:0007669"/>
    <property type="project" value="TreeGrafter"/>
</dbReference>
<accession>A0AAD3HKE6</accession>
<name>A0AAD3HKE6_9CHLO</name>
<organism evidence="2 3">
    <name type="scientific">Astrephomene gubernaculifera</name>
    <dbReference type="NCBI Taxonomy" id="47775"/>
    <lineage>
        <taxon>Eukaryota</taxon>
        <taxon>Viridiplantae</taxon>
        <taxon>Chlorophyta</taxon>
        <taxon>core chlorophytes</taxon>
        <taxon>Chlorophyceae</taxon>
        <taxon>CS clade</taxon>
        <taxon>Chlamydomonadales</taxon>
        <taxon>Astrephomenaceae</taxon>
        <taxon>Astrephomene</taxon>
    </lineage>
</organism>
<dbReference type="InterPro" id="IPR001214">
    <property type="entry name" value="SET_dom"/>
</dbReference>
<dbReference type="PROSITE" id="PS50280">
    <property type="entry name" value="SET"/>
    <property type="match status" value="1"/>
</dbReference>